<accession>A0A0L6UKM5</accession>
<name>A0A0L6UKM5_9BASI</name>
<evidence type="ECO:0000313" key="1">
    <source>
        <dbReference type="EMBL" id="KNZ49101.1"/>
    </source>
</evidence>
<keyword evidence="2" id="KW-1185">Reference proteome</keyword>
<protein>
    <submittedName>
        <fullName evidence="1">Uncharacterized protein</fullName>
    </submittedName>
</protein>
<dbReference type="Proteomes" id="UP000037035">
    <property type="component" value="Unassembled WGS sequence"/>
</dbReference>
<gene>
    <name evidence="1" type="ORF">VP01_520g6</name>
</gene>
<dbReference type="EMBL" id="LAVV01010398">
    <property type="protein sequence ID" value="KNZ49101.1"/>
    <property type="molecule type" value="Genomic_DNA"/>
</dbReference>
<comment type="caution">
    <text evidence="1">The sequence shown here is derived from an EMBL/GenBank/DDBJ whole genome shotgun (WGS) entry which is preliminary data.</text>
</comment>
<reference evidence="1 2" key="1">
    <citation type="submission" date="2015-08" db="EMBL/GenBank/DDBJ databases">
        <title>Next Generation Sequencing and Analysis of the Genome of Puccinia sorghi L Schw, the Causal Agent of Maize Common Rust.</title>
        <authorList>
            <person name="Rochi L."/>
            <person name="Burguener G."/>
            <person name="Darino M."/>
            <person name="Turjanski A."/>
            <person name="Kreff E."/>
            <person name="Dieguez M.J."/>
            <person name="Sacco F."/>
        </authorList>
    </citation>
    <scope>NUCLEOTIDE SEQUENCE [LARGE SCALE GENOMIC DNA]</scope>
    <source>
        <strain evidence="1 2">RO10H11247</strain>
    </source>
</reference>
<proteinExistence type="predicted"/>
<dbReference type="AlphaFoldDB" id="A0A0L6UKM5"/>
<sequence>MVSSKGKWTLEDFLLVRVTLRVCTIAVRNTRFQTAMKERKGNLIWTNDQKSALLITCIIGQLIAFGKWTDNVNLKAKGWNQVQKEMTECFGFGGRSQHWQGKNLLVGWKTVCGMCWQGT</sequence>
<organism evidence="1 2">
    <name type="scientific">Puccinia sorghi</name>
    <dbReference type="NCBI Taxonomy" id="27349"/>
    <lineage>
        <taxon>Eukaryota</taxon>
        <taxon>Fungi</taxon>
        <taxon>Dikarya</taxon>
        <taxon>Basidiomycota</taxon>
        <taxon>Pucciniomycotina</taxon>
        <taxon>Pucciniomycetes</taxon>
        <taxon>Pucciniales</taxon>
        <taxon>Pucciniaceae</taxon>
        <taxon>Puccinia</taxon>
    </lineage>
</organism>
<dbReference type="VEuPathDB" id="FungiDB:VP01_520g6"/>
<evidence type="ECO:0000313" key="2">
    <source>
        <dbReference type="Proteomes" id="UP000037035"/>
    </source>
</evidence>